<evidence type="ECO:0000313" key="4">
    <source>
        <dbReference type="Proteomes" id="UP000271631"/>
    </source>
</evidence>
<dbReference type="GO" id="GO:0030170">
    <property type="term" value="F:pyridoxal phosphate binding"/>
    <property type="evidence" value="ECO:0007669"/>
    <property type="project" value="InterPro"/>
</dbReference>
<keyword evidence="1 3" id="KW-0032">Aminotransferase</keyword>
<keyword evidence="1 3" id="KW-0808">Transferase</keyword>
<evidence type="ECO:0000259" key="2">
    <source>
        <dbReference type="Pfam" id="PF00155"/>
    </source>
</evidence>
<proteinExistence type="inferred from homology"/>
<dbReference type="Gene3D" id="3.90.1150.10">
    <property type="entry name" value="Aspartate Aminotransferase, domain 1"/>
    <property type="match status" value="1"/>
</dbReference>
<dbReference type="RefSeq" id="WP_024666885.1">
    <property type="nucleotide sequence ID" value="NZ_JAEVFP010000075.1"/>
</dbReference>
<dbReference type="InterPro" id="IPR015424">
    <property type="entry name" value="PyrdxlP-dep_Trfase"/>
</dbReference>
<evidence type="ECO:0000313" key="3">
    <source>
        <dbReference type="EMBL" id="RMV35459.1"/>
    </source>
</evidence>
<dbReference type="GO" id="GO:0008483">
    <property type="term" value="F:transaminase activity"/>
    <property type="evidence" value="ECO:0007669"/>
    <property type="project" value="UniProtKB-KW"/>
</dbReference>
<evidence type="ECO:0000256" key="1">
    <source>
        <dbReference type="RuleBase" id="RU000481"/>
    </source>
</evidence>
<dbReference type="Gene3D" id="3.40.640.10">
    <property type="entry name" value="Type I PLP-dependent aspartate aminotransferase-like (Major domain)"/>
    <property type="match status" value="1"/>
</dbReference>
<accession>A0A0N0X4A9</accession>
<dbReference type="InterPro" id="IPR004838">
    <property type="entry name" value="NHTrfase_class1_PyrdxlP-BS"/>
</dbReference>
<gene>
    <name evidence="3" type="ORF">ALP13_02347</name>
</gene>
<dbReference type="PROSITE" id="PS00105">
    <property type="entry name" value="AA_TRANSFER_CLASS_1"/>
    <property type="match status" value="1"/>
</dbReference>
<comment type="cofactor">
    <cofactor evidence="1">
        <name>pyridoxal 5'-phosphate</name>
        <dbReference type="ChEBI" id="CHEBI:597326"/>
    </cofactor>
</comment>
<reference evidence="3 4" key="1">
    <citation type="submission" date="2018-08" db="EMBL/GenBank/DDBJ databases">
        <title>Recombination of ecologically and evolutionarily significant loci maintains genetic cohesion in the Pseudomonas syringae species complex.</title>
        <authorList>
            <person name="Dillon M."/>
            <person name="Thakur S."/>
            <person name="Almeida R.N.D."/>
            <person name="Weir B.S."/>
            <person name="Guttman D.S."/>
        </authorList>
    </citation>
    <scope>NUCLEOTIDE SEQUENCE [LARGE SCALE GENOMIC DNA]</scope>
    <source>
        <strain evidence="3 4">ICMP 11281</strain>
    </source>
</reference>
<organism evidence="3 4">
    <name type="scientific">Pseudomonas syringae pv. maculicola</name>
    <dbReference type="NCBI Taxonomy" id="59511"/>
    <lineage>
        <taxon>Bacteria</taxon>
        <taxon>Pseudomonadati</taxon>
        <taxon>Pseudomonadota</taxon>
        <taxon>Gammaproteobacteria</taxon>
        <taxon>Pseudomonadales</taxon>
        <taxon>Pseudomonadaceae</taxon>
        <taxon>Pseudomonas</taxon>
    </lineage>
</organism>
<dbReference type="SUPFAM" id="SSF53383">
    <property type="entry name" value="PLP-dependent transferases"/>
    <property type="match status" value="1"/>
</dbReference>
<dbReference type="PANTHER" id="PTHR43510:SF1">
    <property type="entry name" value="AMINOTRANSFERASE FUNCTION, HYPOTHETICAL (EUROFUNG)"/>
    <property type="match status" value="1"/>
</dbReference>
<comment type="similarity">
    <text evidence="1">Belongs to the class-I pyridoxal-phosphate-dependent aminotransferase family.</text>
</comment>
<dbReference type="Pfam" id="PF00155">
    <property type="entry name" value="Aminotran_1_2"/>
    <property type="match status" value="1"/>
</dbReference>
<feature type="domain" description="Aminotransferase class I/classII large" evidence="2">
    <location>
        <begin position="38"/>
        <end position="348"/>
    </location>
</feature>
<dbReference type="Proteomes" id="UP000271631">
    <property type="component" value="Unassembled WGS sequence"/>
</dbReference>
<dbReference type="EMBL" id="RBUQ01000196">
    <property type="protein sequence ID" value="RMV35459.1"/>
    <property type="molecule type" value="Genomic_DNA"/>
</dbReference>
<comment type="caution">
    <text evidence="3">The sequence shown here is derived from an EMBL/GenBank/DDBJ whole genome shotgun (WGS) entry which is preliminary data.</text>
</comment>
<dbReference type="AlphaFoldDB" id="A0A0N0X4A9"/>
<dbReference type="PANTHER" id="PTHR43510">
    <property type="entry name" value="AMINOTRANSFERASE FUNCTION, HYPOTHETICAL (EUROFUNG)"/>
    <property type="match status" value="1"/>
</dbReference>
<name>A0A0N0X4A9_PSEYM</name>
<dbReference type="InterPro" id="IPR015422">
    <property type="entry name" value="PyrdxlP-dep_Trfase_small"/>
</dbReference>
<sequence length="359" mass="40412">MSQPYSMQEWVFREAHGKYDIDLGDSNAPCIKAGIFSADLEGLVLDYGTDRGSSALATLVAKLYGIEHCNVGIAHGAQEALYLLYRTLLNVGDHVITFSPGWQQSWKVPENIGCSISVLEYDANFKVSAESVVGALRANTKAIILNNPCNPTGKAIDRDQLRRIVEVARERNIFIISDEEYLTDMKASVLHFDFENVIAVSGVSKIFGVPGIRVGWMCGPKDVVAKAMDYKHFTTISNSVICEKIAERILLNYDALLKDYLQLCQNGYEVFQQWSRDCFPMLEIVAPEGTPFCWVHLTPSESSLDFCRRVLHHTRVLTMPAEVFGQRYGMRITFARPVDELREGLGRIRSEFKYPVSMY</sequence>
<dbReference type="CDD" id="cd00609">
    <property type="entry name" value="AAT_like"/>
    <property type="match status" value="1"/>
</dbReference>
<protein>
    <recommendedName>
        <fullName evidence="1">Aminotransferase</fullName>
        <ecNumber evidence="1">2.6.1.-</ecNumber>
    </recommendedName>
</protein>
<dbReference type="EC" id="2.6.1.-" evidence="1"/>
<dbReference type="InterPro" id="IPR004839">
    <property type="entry name" value="Aminotransferase_I/II_large"/>
</dbReference>
<dbReference type="InterPro" id="IPR015421">
    <property type="entry name" value="PyrdxlP-dep_Trfase_major"/>
</dbReference>